<comment type="caution">
    <text evidence="19">The sequence shown here is derived from an EMBL/GenBank/DDBJ whole genome shotgun (WGS) entry which is preliminary data.</text>
</comment>
<feature type="region of interest" description="Disordered" evidence="17">
    <location>
        <begin position="128"/>
        <end position="211"/>
    </location>
</feature>
<dbReference type="InterPro" id="IPR001680">
    <property type="entry name" value="WD40_rpt"/>
</dbReference>
<feature type="compositionally biased region" description="Polar residues" evidence="17">
    <location>
        <begin position="504"/>
        <end position="531"/>
    </location>
</feature>
<dbReference type="PANTHER" id="PTHR14435:SF2">
    <property type="entry name" value="ZINC FINGER PROTEIN 106"/>
    <property type="match status" value="1"/>
</dbReference>
<feature type="compositionally biased region" description="Polar residues" evidence="17">
    <location>
        <begin position="1269"/>
        <end position="1283"/>
    </location>
</feature>
<feature type="compositionally biased region" description="Polar residues" evidence="17">
    <location>
        <begin position="185"/>
        <end position="195"/>
    </location>
</feature>
<feature type="region of interest" description="Disordered" evidence="17">
    <location>
        <begin position="433"/>
        <end position="453"/>
    </location>
</feature>
<feature type="compositionally biased region" description="Basic and acidic residues" evidence="17">
    <location>
        <begin position="1441"/>
        <end position="1453"/>
    </location>
</feature>
<evidence type="ECO:0000256" key="17">
    <source>
        <dbReference type="SAM" id="MobiDB-lite"/>
    </source>
</evidence>
<feature type="region of interest" description="Disordered" evidence="17">
    <location>
        <begin position="235"/>
        <end position="254"/>
    </location>
</feature>
<feature type="domain" description="C2H2-type" evidence="18">
    <location>
        <begin position="1820"/>
        <end position="1843"/>
    </location>
</feature>
<name>A0A6B0REI7_9CETA</name>
<evidence type="ECO:0000256" key="12">
    <source>
        <dbReference type="ARBA" id="ARBA00056374"/>
    </source>
</evidence>
<dbReference type="PROSITE" id="PS50082">
    <property type="entry name" value="WD_REPEATS_2"/>
    <property type="match status" value="1"/>
</dbReference>
<feature type="region of interest" description="Disordered" evidence="17">
    <location>
        <begin position="480"/>
        <end position="576"/>
    </location>
</feature>
<evidence type="ECO:0000256" key="10">
    <source>
        <dbReference type="ARBA" id="ARBA00022843"/>
    </source>
</evidence>
<keyword evidence="4" id="KW-0597">Phosphoprotein</keyword>
<evidence type="ECO:0000256" key="13">
    <source>
        <dbReference type="ARBA" id="ARBA00062748"/>
    </source>
</evidence>
<keyword evidence="5 16" id="KW-0853">WD repeat</keyword>
<feature type="compositionally biased region" description="Basic and acidic residues" evidence="17">
    <location>
        <begin position="142"/>
        <end position="162"/>
    </location>
</feature>
<evidence type="ECO:0000256" key="15">
    <source>
        <dbReference type="ARBA" id="ARBA00078658"/>
    </source>
</evidence>
<evidence type="ECO:0000256" key="11">
    <source>
        <dbReference type="ARBA" id="ARBA00023242"/>
    </source>
</evidence>
<keyword evidence="3" id="KW-1017">Isopeptide bond</keyword>
<comment type="subcellular location">
    <subcellularLocation>
        <location evidence="1">Nucleus speckle</location>
    </subcellularLocation>
    <subcellularLocation>
        <location evidence="2">Nucleus</location>
        <location evidence="2">Nucleolus</location>
    </subcellularLocation>
</comment>
<dbReference type="PANTHER" id="PTHR14435">
    <property type="entry name" value="ZINC FINGER PROTEIN 106"/>
    <property type="match status" value="1"/>
</dbReference>
<comment type="subunit">
    <text evidence="13">Interacts with KNOP1. Interacts with TARDBP and NUP107. Interacts (via N-terminus) with RBM39. Interacts with the SH3 domains of FYN and GRB2.</text>
</comment>
<evidence type="ECO:0000256" key="14">
    <source>
        <dbReference type="ARBA" id="ARBA00067523"/>
    </source>
</evidence>
<dbReference type="SMART" id="SM00355">
    <property type="entry name" value="ZnF_C2H2"/>
    <property type="match status" value="3"/>
</dbReference>
<evidence type="ECO:0000313" key="20">
    <source>
        <dbReference type="Proteomes" id="UP000322234"/>
    </source>
</evidence>
<keyword evidence="6" id="KW-0479">Metal-binding</keyword>
<dbReference type="GO" id="GO:0003723">
    <property type="term" value="F:RNA binding"/>
    <property type="evidence" value="ECO:0007669"/>
    <property type="project" value="InterPro"/>
</dbReference>
<feature type="region of interest" description="Disordered" evidence="17">
    <location>
        <begin position="1499"/>
        <end position="1524"/>
    </location>
</feature>
<feature type="compositionally biased region" description="Polar residues" evidence="17">
    <location>
        <begin position="1296"/>
        <end position="1309"/>
    </location>
</feature>
<feature type="compositionally biased region" description="Polar residues" evidence="17">
    <location>
        <begin position="1127"/>
        <end position="1144"/>
    </location>
</feature>
<dbReference type="GO" id="GO:0005730">
    <property type="term" value="C:nucleolus"/>
    <property type="evidence" value="ECO:0007669"/>
    <property type="project" value="UniProtKB-SubCell"/>
</dbReference>
<proteinExistence type="predicted"/>
<dbReference type="InterPro" id="IPR042622">
    <property type="entry name" value="Znf106"/>
</dbReference>
<dbReference type="InterPro" id="IPR018391">
    <property type="entry name" value="PQQ_b-propeller_rpt"/>
</dbReference>
<dbReference type="GO" id="GO:0008270">
    <property type="term" value="F:zinc ion binding"/>
    <property type="evidence" value="ECO:0007669"/>
    <property type="project" value="UniProtKB-KW"/>
</dbReference>
<feature type="compositionally biased region" description="Polar residues" evidence="17">
    <location>
        <begin position="1499"/>
        <end position="1510"/>
    </location>
</feature>
<feature type="compositionally biased region" description="Polar residues" evidence="17">
    <location>
        <begin position="1330"/>
        <end position="1340"/>
    </location>
</feature>
<feature type="compositionally biased region" description="Polar residues" evidence="17">
    <location>
        <begin position="682"/>
        <end position="692"/>
    </location>
</feature>
<feature type="compositionally biased region" description="Polar residues" evidence="17">
    <location>
        <begin position="1003"/>
        <end position="1016"/>
    </location>
</feature>
<dbReference type="GO" id="GO:0017124">
    <property type="term" value="F:SH3 domain binding"/>
    <property type="evidence" value="ECO:0007669"/>
    <property type="project" value="TreeGrafter"/>
</dbReference>
<keyword evidence="7" id="KW-0677">Repeat</keyword>
<evidence type="ECO:0000256" key="9">
    <source>
        <dbReference type="ARBA" id="ARBA00022833"/>
    </source>
</evidence>
<feature type="compositionally biased region" description="Low complexity" evidence="17">
    <location>
        <begin position="1017"/>
        <end position="1028"/>
    </location>
</feature>
<dbReference type="SMART" id="SM00320">
    <property type="entry name" value="WD40"/>
    <property type="match status" value="6"/>
</dbReference>
<dbReference type="GO" id="GO:0005829">
    <property type="term" value="C:cytosol"/>
    <property type="evidence" value="ECO:0007669"/>
    <property type="project" value="TreeGrafter"/>
</dbReference>
<dbReference type="Pfam" id="PF00400">
    <property type="entry name" value="WD40"/>
    <property type="match status" value="5"/>
</dbReference>
<keyword evidence="8" id="KW-0863">Zinc-finger</keyword>
<dbReference type="InterPro" id="IPR036322">
    <property type="entry name" value="WD40_repeat_dom_sf"/>
</dbReference>
<evidence type="ECO:0000256" key="5">
    <source>
        <dbReference type="ARBA" id="ARBA00022574"/>
    </source>
</evidence>
<dbReference type="EMBL" id="VBQZ03000047">
    <property type="protein sequence ID" value="MXQ88588.1"/>
    <property type="molecule type" value="Genomic_DNA"/>
</dbReference>
<feature type="region of interest" description="Disordered" evidence="17">
    <location>
        <begin position="280"/>
        <end position="299"/>
    </location>
</feature>
<dbReference type="FunFam" id="2.130.10.10:FF:000114">
    <property type="entry name" value="zinc finger protein 106 isoform X1"/>
    <property type="match status" value="1"/>
</dbReference>
<dbReference type="InterPro" id="IPR013087">
    <property type="entry name" value="Znf_C2H2_type"/>
</dbReference>
<accession>A0A6B0REI7</accession>
<feature type="compositionally biased region" description="Polar residues" evidence="17">
    <location>
        <begin position="653"/>
        <end position="664"/>
    </location>
</feature>
<dbReference type="PROSITE" id="PS00028">
    <property type="entry name" value="ZINC_FINGER_C2H2_1"/>
    <property type="match status" value="2"/>
</dbReference>
<keyword evidence="9" id="KW-0862">Zinc</keyword>
<evidence type="ECO:0000313" key="19">
    <source>
        <dbReference type="EMBL" id="MXQ88588.1"/>
    </source>
</evidence>
<evidence type="ECO:0000259" key="18">
    <source>
        <dbReference type="PROSITE" id="PS00028"/>
    </source>
</evidence>
<feature type="compositionally biased region" description="Polar residues" evidence="17">
    <location>
        <begin position="1454"/>
        <end position="1478"/>
    </location>
</feature>
<dbReference type="FunFam" id="2.130.10.10:FF:000195">
    <property type="entry name" value="Zinc finger protein 106"/>
    <property type="match status" value="1"/>
</dbReference>
<evidence type="ECO:0000256" key="6">
    <source>
        <dbReference type="ARBA" id="ARBA00022723"/>
    </source>
</evidence>
<protein>
    <recommendedName>
        <fullName evidence="14">Zinc finger protein 106</fullName>
    </recommendedName>
    <alternativeName>
        <fullName evidence="15">Zinc finger protein 474</fullName>
    </alternativeName>
</protein>
<dbReference type="CDD" id="cd00200">
    <property type="entry name" value="WD40"/>
    <property type="match status" value="1"/>
</dbReference>
<feature type="compositionally biased region" description="Basic residues" evidence="17">
    <location>
        <begin position="1346"/>
        <end position="1359"/>
    </location>
</feature>
<sequence length="1888" mass="209860">MNDRLQYFHSAEGSLSEAANFHTVLSQLPPPFPERCVTLSASDLVTMVRERKCILCHIVYSSKKEMDEHMRSMLHHRELENLKGRDSSHECRVCGVTEVGLSAYAKHISGQLHKDNNFKSLIKDCFSSRKDEPSNSSQEINSDDRRPQWRREDRIPYQDRESYSQPAWHHRGPPQWDRKWEKDGYSNTRKNSFTHSSRNNGGSRGCSGWHNGGAGGPSPWFHNHSNSGGGWHSNSGTVDWNHNGTGRNSSWHSEGAGGFSSWHMNSSNGNWKSSARGTNSWNYSGPGDKFQPGRNRNSNCQMEDMKMLWNTKSKSNKYNQDRYKWQWQENDKVGAVATYRGPSEGFASGKFHSEGLLDFNFEQLESQTTKQTDTFTSKIGGKSGSVAREKLHRWTPYPSQKTLDLQSGMKEVTGNKSEMIDKPLFDFSLITTGIKEPPNDKTNNSQKLKTKKEKHIESLKHKASSDCTASYEVVRECPITEKPEQEPNLNKMPSLKSPFLPTPGSKSVPQKQDSKNPSKNTKINSFFSGEHSNPLAKHTVEDNQSSCISKMRSSGPHVLKGNNKSSLGTQRDSDENLSDTLQKAKDVLQCHETLQNPLSTSKRTRNYAKASRNVEESEKGSLKIEFQVQTLEDESDGEISDTEKHETKIETLGSTTTEVLSCSTPAADEKRGDDQNLETSRKPSTSPCNSAVHQKETELQMTSVASPQSGLLLDLKTSLEDAQVDDPVKSHESYETEGFESTSLDAELQKSDIGQPSGPLLPELSKLGFPASLQRDLTRHISLKSKTGAHLPEPNLNSARRIRNISGHRKSETEKESGLKPTLRQILNASRRNVNWEQVIQQVTKKKQELGKGLPRFGIEMVPLVQNEQEVLDLDGEPDLSDLEGFQWEGVSISSSPGLARKRSLSESSVIMDRAPSVYSFFSEEGTGKENEPQQIFSPNNSFRSAQSQKPTMSLKQEVTPLAASLRTDERTENVATRRRHSAQLSPDRTIPLMHLTKELHSQESSTLLSENHNAQESNGEGNSLSSNASSALANSTLWFLLTERSQVDQLLNISLREEELSKSLQCMDNNLLQARAALQTAYVEVQRLLMLKQQITMEMSALRTHRIQILQGLQETYEPSEHPDQVPSSLTREQKNVRSQTSTDVTLLPSPFFPNFLEPPSSHVSPSPTGTPLQAITSSFQAHGSVPAPDSSVQIKQEPMSPEQEETINAISQGSACSVSKELLQANREISDSCPVYPVTTAALSLSGLTERFHEPSQELKFSVEQGITRNRGNNPSSQSAGLPSIDKESEEPNKGNSGSEACTSSFPRLSFASETPLEKEPHSPADQPEQQAESTLTSAEARGNKKKKKLRKKKTLRAAHVPENSDTEQDVFTAKPVRKVKTGKSAKGGKVTTSTWEDSRTGPEQESVRDEPDSDSSLEVLELPNPQLEVVAIDSSESGEEKPDSPSKKDIWNSTEQNSLETSRSGCDEVSSTSEIGTRYKDGIPVSVAETQTVISSIKGSKNSSEISSEPGDDDEPTEGSFEGHQAAVNAIQIFGNLLYTCSADKTVRAYNLVSRKCIGVFEGHTSKVNCLLVTQTSGKNAALYTGSSDHTIRCYNVKTRHCVEQLQLEDRVLCLHSRWRILYAGLANGTVVTFNIKNNKRLEIFECHGPRAVSCLATAQEGARKLLVVGSYDCTISVRDARNGLLLRTLEGHSKTILCMKASIKQEFIVVNDLVFSGSSDQSVHAHNIHTGELVRIYKGHNHAVTVVNILGKVMVTACLDKFVRVYELQSHDRLQVYGGHKDMIMCMTIHKSMIYTGCYDGSIQAVRLNLMQNYRCWWHGCSLIFGVVDHLKQHLLTDHTNPNFQTLKCRWKNCDAFFTAKKGSKQDAAGHIEHHAEDDSKIDS</sequence>
<feature type="compositionally biased region" description="Polar residues" evidence="17">
    <location>
        <begin position="933"/>
        <end position="957"/>
    </location>
</feature>
<keyword evidence="11" id="KW-0539">Nucleus</keyword>
<feature type="compositionally biased region" description="Polar residues" evidence="17">
    <location>
        <begin position="542"/>
        <end position="552"/>
    </location>
</feature>
<evidence type="ECO:0000256" key="2">
    <source>
        <dbReference type="ARBA" id="ARBA00004604"/>
    </source>
</evidence>
<feature type="domain" description="C2H2-type" evidence="18">
    <location>
        <begin position="53"/>
        <end position="75"/>
    </location>
</feature>
<organism evidence="19 20">
    <name type="scientific">Bos mutus</name>
    <name type="common">wild yak</name>
    <dbReference type="NCBI Taxonomy" id="72004"/>
    <lineage>
        <taxon>Eukaryota</taxon>
        <taxon>Metazoa</taxon>
        <taxon>Chordata</taxon>
        <taxon>Craniata</taxon>
        <taxon>Vertebrata</taxon>
        <taxon>Euteleostomi</taxon>
        <taxon>Mammalia</taxon>
        <taxon>Eutheria</taxon>
        <taxon>Laurasiatheria</taxon>
        <taxon>Artiodactyla</taxon>
        <taxon>Ruminantia</taxon>
        <taxon>Pecora</taxon>
        <taxon>Bovidae</taxon>
        <taxon>Bovinae</taxon>
        <taxon>Bos</taxon>
    </lineage>
</organism>
<dbReference type="Gene3D" id="2.130.10.10">
    <property type="entry name" value="YVTN repeat-like/Quinoprotein amine dehydrogenase"/>
    <property type="match status" value="2"/>
</dbReference>
<reference evidence="19" key="1">
    <citation type="submission" date="2019-10" db="EMBL/GenBank/DDBJ databases">
        <title>The sequence and de novo assembly of the wild yak genome.</title>
        <authorList>
            <person name="Liu Y."/>
        </authorList>
    </citation>
    <scope>NUCLEOTIDE SEQUENCE [LARGE SCALE GENOMIC DNA]</scope>
    <source>
        <strain evidence="19">WY2019</strain>
    </source>
</reference>
<feature type="region of interest" description="Disordered" evidence="17">
    <location>
        <begin position="1117"/>
        <end position="1144"/>
    </location>
</feature>
<dbReference type="Proteomes" id="UP000322234">
    <property type="component" value="Unassembled WGS sequence"/>
</dbReference>
<dbReference type="GO" id="GO:0016607">
    <property type="term" value="C:nuclear speck"/>
    <property type="evidence" value="ECO:0007669"/>
    <property type="project" value="UniProtKB-SubCell"/>
</dbReference>
<evidence type="ECO:0000256" key="16">
    <source>
        <dbReference type="PROSITE-ProRule" id="PRU00221"/>
    </source>
</evidence>
<feature type="region of interest" description="Disordered" evidence="17">
    <location>
        <begin position="653"/>
        <end position="692"/>
    </location>
</feature>
<evidence type="ECO:0000256" key="7">
    <source>
        <dbReference type="ARBA" id="ARBA00022737"/>
    </source>
</evidence>
<comment type="function">
    <text evidence="12">RNA-binding protein. Specifically binds to 5'-GGGGCC-3' sequence repeats in RNA. Essential for maintenance of peripheral motor neuron and skeletal muscle function. Required for normal expression and/or alternative splicing of a number of genes in spinal cord and skeletal muscle, including the neurite outgrowth inhibitor RTN4. Also contributes to normal mitochondrial respiratory function in motor neurons, via an unknown mechanism.</text>
</comment>
<dbReference type="GO" id="GO:0016020">
    <property type="term" value="C:membrane"/>
    <property type="evidence" value="ECO:0007669"/>
    <property type="project" value="TreeGrafter"/>
</dbReference>
<feature type="compositionally biased region" description="Basic and acidic residues" evidence="17">
    <location>
        <begin position="1399"/>
        <end position="1413"/>
    </location>
</feature>
<feature type="compositionally biased region" description="Gly residues" evidence="17">
    <location>
        <begin position="202"/>
        <end position="211"/>
    </location>
</feature>
<dbReference type="InterPro" id="IPR015943">
    <property type="entry name" value="WD40/YVTN_repeat-like_dom_sf"/>
</dbReference>
<feature type="repeat" description="WD" evidence="16">
    <location>
        <begin position="1564"/>
        <end position="1608"/>
    </location>
</feature>
<keyword evidence="20" id="KW-1185">Reference proteome</keyword>
<keyword evidence="10" id="KW-0832">Ubl conjugation</keyword>
<dbReference type="GO" id="GO:0008286">
    <property type="term" value="P:insulin receptor signaling pathway"/>
    <property type="evidence" value="ECO:0007669"/>
    <property type="project" value="TreeGrafter"/>
</dbReference>
<dbReference type="SUPFAM" id="SSF50978">
    <property type="entry name" value="WD40 repeat-like"/>
    <property type="match status" value="1"/>
</dbReference>
<dbReference type="SMART" id="SM00564">
    <property type="entry name" value="PQQ"/>
    <property type="match status" value="4"/>
</dbReference>
<feature type="region of interest" description="Disordered" evidence="17">
    <location>
        <begin position="1269"/>
        <end position="1480"/>
    </location>
</feature>
<feature type="region of interest" description="Disordered" evidence="17">
    <location>
        <begin position="924"/>
        <end position="1028"/>
    </location>
</feature>
<evidence type="ECO:0000256" key="4">
    <source>
        <dbReference type="ARBA" id="ARBA00022553"/>
    </source>
</evidence>
<evidence type="ECO:0000256" key="8">
    <source>
        <dbReference type="ARBA" id="ARBA00022771"/>
    </source>
</evidence>
<feature type="compositionally biased region" description="Polar residues" evidence="17">
    <location>
        <begin position="237"/>
        <end position="252"/>
    </location>
</feature>
<evidence type="ECO:0000256" key="1">
    <source>
        <dbReference type="ARBA" id="ARBA00004324"/>
    </source>
</evidence>
<feature type="region of interest" description="Disordered" evidence="17">
    <location>
        <begin position="723"/>
        <end position="743"/>
    </location>
</feature>
<evidence type="ECO:0000256" key="3">
    <source>
        <dbReference type="ARBA" id="ARBA00022499"/>
    </source>
</evidence>
<gene>
    <name evidence="19" type="ORF">E5288_WYG003780</name>
</gene>